<evidence type="ECO:0000313" key="1">
    <source>
        <dbReference type="Ensembl" id="ENSPREP00000011272.1"/>
    </source>
</evidence>
<sequence length="64" mass="7353">MQLGEGGRAKGVWGLLWRPLQHCHWLFSSMKGTVFFTKALPSGGMLPFPSYNRCSSWDHIMHQF</sequence>
<dbReference type="Ensembl" id="ENSPRET00000011399.1">
    <property type="protein sequence ID" value="ENSPREP00000011272.1"/>
    <property type="gene ID" value="ENSPREG00000007688.1"/>
</dbReference>
<evidence type="ECO:0000313" key="2">
    <source>
        <dbReference type="Proteomes" id="UP000242638"/>
    </source>
</evidence>
<proteinExistence type="predicted"/>
<name>A0A3P9NP04_POERE</name>
<organism evidence="1 2">
    <name type="scientific">Poecilia reticulata</name>
    <name type="common">Guppy</name>
    <name type="synonym">Acanthophacelus reticulatus</name>
    <dbReference type="NCBI Taxonomy" id="8081"/>
    <lineage>
        <taxon>Eukaryota</taxon>
        <taxon>Metazoa</taxon>
        <taxon>Chordata</taxon>
        <taxon>Craniata</taxon>
        <taxon>Vertebrata</taxon>
        <taxon>Euteleostomi</taxon>
        <taxon>Actinopterygii</taxon>
        <taxon>Neopterygii</taxon>
        <taxon>Teleostei</taxon>
        <taxon>Neoteleostei</taxon>
        <taxon>Acanthomorphata</taxon>
        <taxon>Ovalentaria</taxon>
        <taxon>Atherinomorphae</taxon>
        <taxon>Cyprinodontiformes</taxon>
        <taxon>Poeciliidae</taxon>
        <taxon>Poeciliinae</taxon>
        <taxon>Poecilia</taxon>
    </lineage>
</organism>
<dbReference type="AlphaFoldDB" id="A0A3P9NP04"/>
<dbReference type="Proteomes" id="UP000242638">
    <property type="component" value="Unassembled WGS sequence"/>
</dbReference>
<reference evidence="1" key="2">
    <citation type="submission" date="2025-08" db="UniProtKB">
        <authorList>
            <consortium name="Ensembl"/>
        </authorList>
    </citation>
    <scope>IDENTIFICATION</scope>
    <source>
        <strain evidence="1">Guanapo</strain>
    </source>
</reference>
<keyword evidence="2" id="KW-1185">Reference proteome</keyword>
<accession>A0A3P9NP04</accession>
<reference evidence="1" key="3">
    <citation type="submission" date="2025-09" db="UniProtKB">
        <authorList>
            <consortium name="Ensembl"/>
        </authorList>
    </citation>
    <scope>IDENTIFICATION</scope>
    <source>
        <strain evidence="1">Guanapo</strain>
    </source>
</reference>
<protein>
    <submittedName>
        <fullName evidence="1">Uncharacterized protein</fullName>
    </submittedName>
</protein>
<reference evidence="2" key="1">
    <citation type="submission" date="2013-11" db="EMBL/GenBank/DDBJ databases">
        <title>The genomic landscape of the Guanapo guppy.</title>
        <authorList>
            <person name="Kuenstner A."/>
            <person name="Dreyer C."/>
        </authorList>
    </citation>
    <scope>NUCLEOTIDE SEQUENCE</scope>
    <source>
        <strain evidence="2">Guanapo</strain>
    </source>
</reference>